<comment type="caution">
    <text evidence="2">The sequence shown here is derived from an EMBL/GenBank/DDBJ whole genome shotgun (WGS) entry which is preliminary data.</text>
</comment>
<feature type="compositionally biased region" description="Low complexity" evidence="1">
    <location>
        <begin position="82"/>
        <end position="95"/>
    </location>
</feature>
<evidence type="ECO:0008006" key="4">
    <source>
        <dbReference type="Google" id="ProtNLM"/>
    </source>
</evidence>
<accession>A0ABS9F684</accession>
<protein>
    <recommendedName>
        <fullName evidence="4">Type III secretion protein</fullName>
    </recommendedName>
</protein>
<reference evidence="2 3" key="1">
    <citation type="submission" date="2019-11" db="EMBL/GenBank/DDBJ databases">
        <title>Epiphytic Pseudomonas syringae from cherry orchards.</title>
        <authorList>
            <person name="Hulin M.T."/>
        </authorList>
    </citation>
    <scope>NUCLEOTIDE SEQUENCE [LARGE SCALE GENOMIC DNA]</scope>
    <source>
        <strain evidence="2 3">PA-6-5B</strain>
    </source>
</reference>
<feature type="compositionally biased region" description="Gly residues" evidence="1">
    <location>
        <begin position="57"/>
        <end position="74"/>
    </location>
</feature>
<feature type="compositionally biased region" description="Polar residues" evidence="1">
    <location>
        <begin position="98"/>
        <end position="107"/>
    </location>
</feature>
<feature type="region of interest" description="Disordered" evidence="1">
    <location>
        <begin position="1"/>
        <end position="107"/>
    </location>
</feature>
<gene>
    <name evidence="2" type="ORF">GIW56_08455</name>
</gene>
<evidence type="ECO:0000313" key="3">
    <source>
        <dbReference type="Proteomes" id="UP000814003"/>
    </source>
</evidence>
<evidence type="ECO:0000256" key="1">
    <source>
        <dbReference type="SAM" id="MobiDB-lite"/>
    </source>
</evidence>
<evidence type="ECO:0000313" key="2">
    <source>
        <dbReference type="EMBL" id="MCF5106865.1"/>
    </source>
</evidence>
<dbReference type="EMBL" id="WKED01000010">
    <property type="protein sequence ID" value="MCF5106865.1"/>
    <property type="molecule type" value="Genomic_DNA"/>
</dbReference>
<dbReference type="GeneID" id="70101435"/>
<proteinExistence type="predicted"/>
<keyword evidence="3" id="KW-1185">Reference proteome</keyword>
<name>A0ABS9F684_9PSED</name>
<sequence>MSISGVGGGSGGGGGFGDIGGMGNQGNIVGKGVESGPQQGGGLDPEALKKLLAQLLGGAGGAGGSQGSGGSSGGDEGDQDSMRQQMSGQQQQGVQMPPENNNSVNFG</sequence>
<dbReference type="Proteomes" id="UP000814003">
    <property type="component" value="Unassembled WGS sequence"/>
</dbReference>
<dbReference type="RefSeq" id="WP_076962137.1">
    <property type="nucleotide sequence ID" value="NZ_CBCRYT010000012.1"/>
</dbReference>
<feature type="compositionally biased region" description="Gly residues" evidence="1">
    <location>
        <begin position="1"/>
        <end position="24"/>
    </location>
</feature>
<organism evidence="2 3">
    <name type="scientific">Pseudomonas gessardii</name>
    <dbReference type="NCBI Taxonomy" id="78544"/>
    <lineage>
        <taxon>Bacteria</taxon>
        <taxon>Pseudomonadati</taxon>
        <taxon>Pseudomonadota</taxon>
        <taxon>Gammaproteobacteria</taxon>
        <taxon>Pseudomonadales</taxon>
        <taxon>Pseudomonadaceae</taxon>
        <taxon>Pseudomonas</taxon>
    </lineage>
</organism>